<dbReference type="InterPro" id="IPR043129">
    <property type="entry name" value="ATPase_NBD"/>
</dbReference>
<name>A0A9D1SVP2_9FIRM</name>
<dbReference type="Gene3D" id="3.90.640.10">
    <property type="entry name" value="Actin, Chain A, domain 4"/>
    <property type="match status" value="1"/>
</dbReference>
<reference evidence="1" key="1">
    <citation type="submission" date="2020-10" db="EMBL/GenBank/DDBJ databases">
        <authorList>
            <person name="Gilroy R."/>
        </authorList>
    </citation>
    <scope>NUCLEOTIDE SEQUENCE</scope>
    <source>
        <strain evidence="1">10406</strain>
    </source>
</reference>
<evidence type="ECO:0000313" key="1">
    <source>
        <dbReference type="EMBL" id="HIU98283.1"/>
    </source>
</evidence>
<proteinExistence type="predicted"/>
<protein>
    <submittedName>
        <fullName evidence="1">Uncharacterized protein</fullName>
    </submittedName>
</protein>
<dbReference type="Proteomes" id="UP000886857">
    <property type="component" value="Unassembled WGS sequence"/>
</dbReference>
<comment type="caution">
    <text evidence="1">The sequence shown here is derived from an EMBL/GenBank/DDBJ whole genome shotgun (WGS) entry which is preliminary data.</text>
</comment>
<accession>A0A9D1SVP2</accession>
<dbReference type="SUPFAM" id="SSF53067">
    <property type="entry name" value="Actin-like ATPase domain"/>
    <property type="match status" value="1"/>
</dbReference>
<gene>
    <name evidence="1" type="ORF">IAC73_00365</name>
</gene>
<organism evidence="1 2">
    <name type="scientific">Candidatus Limadaptatus stercoripullorum</name>
    <dbReference type="NCBI Taxonomy" id="2840846"/>
    <lineage>
        <taxon>Bacteria</taxon>
        <taxon>Bacillati</taxon>
        <taxon>Bacillota</taxon>
        <taxon>Clostridia</taxon>
        <taxon>Eubacteriales</taxon>
        <taxon>Candidatus Limadaptatus</taxon>
    </lineage>
</organism>
<reference evidence="1" key="2">
    <citation type="journal article" date="2021" name="PeerJ">
        <title>Extensive microbial diversity within the chicken gut microbiome revealed by metagenomics and culture.</title>
        <authorList>
            <person name="Gilroy R."/>
            <person name="Ravi A."/>
            <person name="Getino M."/>
            <person name="Pursley I."/>
            <person name="Horton D.L."/>
            <person name="Alikhan N.F."/>
            <person name="Baker D."/>
            <person name="Gharbi K."/>
            <person name="Hall N."/>
            <person name="Watson M."/>
            <person name="Adriaenssens E.M."/>
            <person name="Foster-Nyarko E."/>
            <person name="Jarju S."/>
            <person name="Secka A."/>
            <person name="Antonio M."/>
            <person name="Oren A."/>
            <person name="Chaudhuri R.R."/>
            <person name="La Ragione R."/>
            <person name="Hildebrand F."/>
            <person name="Pallen M.J."/>
        </authorList>
    </citation>
    <scope>NUCLEOTIDE SEQUENCE</scope>
    <source>
        <strain evidence="1">10406</strain>
    </source>
</reference>
<dbReference type="Gene3D" id="3.30.420.40">
    <property type="match status" value="2"/>
</dbReference>
<evidence type="ECO:0000313" key="2">
    <source>
        <dbReference type="Proteomes" id="UP000886857"/>
    </source>
</evidence>
<sequence>MGEYVLNIALDLGSDTLKAAFAYVDDDGAAHCGKLVGDSFSTRVAIPAVARYDENKKEWRYGDDVGRGDARSFVTVVKIKSLLSLVEKVTPSAAVRGAETKQKAEGIAARNRQYYARSDHFPRFAFPRRSDGRDYATLVATRQTFRAQGYTPQSVCEGFFSYVAELIVKKVKEFSEAYSATVSDIRLIIVYPAKAGEEYMREYERLVAKAFGRRVEKRVNSIKALSLYALCSGAVGTGDTFLIFDMGEEDISVAKAALVPGASGSGENGLTVDAADGHNPPCDIGGNDIDEAVARHLEFFVQRSETPGTPSYGTEGHITEHTLDSKQYLFLKNIKDAKAYLGMENSDDAYALIGIQRALYMQGRLTGGQFRDYIGCGRTVRGASVSRQIADYVLTELRRPFNADVTKLLFAGGLTETYGLMDFIKEEVDKAQAEAGRTPVETLTLSVFAESGSDEFSIRPYEDSVYAAAAGAAIMLALGYELRTVLALSYGTWFRTKLDPAGSSVQRSVKTLEFFAGAQKGDPIRESFLTSSVRVGGSRIQIGTAKYSPYIEKEEMFSTFLTQKDIDRYVREVKSGRMRSDIFLTAADSDPVMAVGDPGSALRSEAVAKAGLRTVTGGEKSRIMFWYRGRRVAVPVDLRFREGIHMDADGRATPIIGTRGFFDTAHAKDVWQVVYLNDDFTQSGGTDYAYEADIVVAFDGLDTFDTGIGGGGS</sequence>
<dbReference type="EMBL" id="DVOE01000003">
    <property type="protein sequence ID" value="HIU98283.1"/>
    <property type="molecule type" value="Genomic_DNA"/>
</dbReference>
<dbReference type="AlphaFoldDB" id="A0A9D1SVP2"/>